<dbReference type="PANTHER" id="PTHR48475:SF1">
    <property type="entry name" value="RNASE H TYPE-1 DOMAIN-CONTAINING PROTEIN"/>
    <property type="match status" value="1"/>
</dbReference>
<proteinExistence type="predicted"/>
<evidence type="ECO:0000313" key="3">
    <source>
        <dbReference type="Proteomes" id="UP001231189"/>
    </source>
</evidence>
<feature type="domain" description="Reverse transcriptase/retrotransposon-derived protein RNase H-like" evidence="1">
    <location>
        <begin position="459"/>
        <end position="563"/>
    </location>
</feature>
<dbReference type="Pfam" id="PF17919">
    <property type="entry name" value="RT_RNaseH_2"/>
    <property type="match status" value="1"/>
</dbReference>
<dbReference type="PANTHER" id="PTHR48475">
    <property type="entry name" value="RIBONUCLEASE H"/>
    <property type="match status" value="1"/>
</dbReference>
<evidence type="ECO:0000313" key="2">
    <source>
        <dbReference type="EMBL" id="KAK1691826.1"/>
    </source>
</evidence>
<accession>A0AAD8TRF7</accession>
<dbReference type="Gene3D" id="3.30.70.270">
    <property type="match status" value="1"/>
</dbReference>
<reference evidence="2" key="1">
    <citation type="submission" date="2023-07" db="EMBL/GenBank/DDBJ databases">
        <title>A chromosome-level genome assembly of Lolium multiflorum.</title>
        <authorList>
            <person name="Chen Y."/>
            <person name="Copetti D."/>
            <person name="Kolliker R."/>
            <person name="Studer B."/>
        </authorList>
    </citation>
    <scope>NUCLEOTIDE SEQUENCE</scope>
    <source>
        <strain evidence="2">02402/16</strain>
        <tissue evidence="2">Leaf</tissue>
    </source>
</reference>
<name>A0AAD8TRF7_LOLMU</name>
<dbReference type="InterPro" id="IPR041577">
    <property type="entry name" value="RT_RNaseH_2"/>
</dbReference>
<dbReference type="SUPFAM" id="SSF56672">
    <property type="entry name" value="DNA/RNA polymerases"/>
    <property type="match status" value="1"/>
</dbReference>
<dbReference type="EMBL" id="JAUUTY010000001">
    <property type="protein sequence ID" value="KAK1691826.1"/>
    <property type="molecule type" value="Genomic_DNA"/>
</dbReference>
<organism evidence="2 3">
    <name type="scientific">Lolium multiflorum</name>
    <name type="common">Italian ryegrass</name>
    <name type="synonym">Lolium perenne subsp. multiflorum</name>
    <dbReference type="NCBI Taxonomy" id="4521"/>
    <lineage>
        <taxon>Eukaryota</taxon>
        <taxon>Viridiplantae</taxon>
        <taxon>Streptophyta</taxon>
        <taxon>Embryophyta</taxon>
        <taxon>Tracheophyta</taxon>
        <taxon>Spermatophyta</taxon>
        <taxon>Magnoliopsida</taxon>
        <taxon>Liliopsida</taxon>
        <taxon>Poales</taxon>
        <taxon>Poaceae</taxon>
        <taxon>BOP clade</taxon>
        <taxon>Pooideae</taxon>
        <taxon>Poodae</taxon>
        <taxon>Poeae</taxon>
        <taxon>Poeae Chloroplast Group 2 (Poeae type)</taxon>
        <taxon>Loliodinae</taxon>
        <taxon>Loliinae</taxon>
        <taxon>Lolium</taxon>
    </lineage>
</organism>
<evidence type="ECO:0000259" key="1">
    <source>
        <dbReference type="Pfam" id="PF17919"/>
    </source>
</evidence>
<dbReference type="InterPro" id="IPR043502">
    <property type="entry name" value="DNA/RNA_pol_sf"/>
</dbReference>
<dbReference type="Proteomes" id="UP001231189">
    <property type="component" value="Unassembled WGS sequence"/>
</dbReference>
<keyword evidence="3" id="KW-1185">Reference proteome</keyword>
<protein>
    <recommendedName>
        <fullName evidence="1">Reverse transcriptase/retrotransposon-derived protein RNase H-like domain-containing protein</fullName>
    </recommendedName>
</protein>
<gene>
    <name evidence="2" type="ORF">QYE76_008523</name>
</gene>
<sequence>MALSLTRQRQLAPTVGLPTSGVEFRVEAHGGIGDTMAVGQIVCFGSNPFIVVETYMPAAGHIVAYMILPIGGINIFAGFTSVQAALEAIRPTQPALGMETVLEIRSGSTLSADAADFQTGSNPNQTLSTLEEEIVVENRSTSVLPVEGPDYDQYHFVGHVDSVPASSKDGNDDESMLHAINEECVDSYSDVSTDHFVCKIRQAVLGKSEIHLETVAVVVTQIATGMEENPPMVTKTLAATLQAPSIPGTKNGVILREAPGASKKKPVDISDIDPLEFPNQPIMESDPGKLEEIWKFLAHRADELARRQSKLTKILMKSTRYALIVDRVIDGYGLSNVHMDGGSNRNILYVKTLQRMKLFETQLKHSNVVFHGVVPGRQGQSLGSITLDVVFGTPDNYRPDALTFEVVPFKSACHAIFGHPAFAAFMSSRVDAVSRFISRLGEKALPLYRLLKKIDTFVWTDEADAALAELKRVLSTAPILAAPGISEPMLLYIAASNWVVSVVLVVERDEEGQAYAMQRLTYYLNEVPTESKQRYPHYQKLAYGVFFTARKLRHYFSENTITVVSDAPLSSIYGNFDATGRVAEWSTELAAFEIHSEPHKAIKS</sequence>
<comment type="caution">
    <text evidence="2">The sequence shown here is derived from an EMBL/GenBank/DDBJ whole genome shotgun (WGS) entry which is preliminary data.</text>
</comment>
<dbReference type="AlphaFoldDB" id="A0AAD8TRF7"/>
<dbReference type="InterPro" id="IPR043128">
    <property type="entry name" value="Rev_trsase/Diguanyl_cyclase"/>
</dbReference>